<keyword evidence="4" id="KW-1185">Reference proteome</keyword>
<evidence type="ECO:0000256" key="1">
    <source>
        <dbReference type="SAM" id="Coils"/>
    </source>
</evidence>
<gene>
    <name evidence="3" type="ORF">Adt_35295</name>
</gene>
<feature type="region of interest" description="Disordered" evidence="2">
    <location>
        <begin position="225"/>
        <end position="271"/>
    </location>
</feature>
<dbReference type="EMBL" id="JBFOLK010000011">
    <property type="protein sequence ID" value="KAL2474559.1"/>
    <property type="molecule type" value="Genomic_DNA"/>
</dbReference>
<accession>A0ABD1QEA5</accession>
<evidence type="ECO:0008006" key="5">
    <source>
        <dbReference type="Google" id="ProtNLM"/>
    </source>
</evidence>
<feature type="coiled-coil region" evidence="1">
    <location>
        <begin position="324"/>
        <end position="397"/>
    </location>
</feature>
<evidence type="ECO:0000313" key="3">
    <source>
        <dbReference type="EMBL" id="KAL2474559.1"/>
    </source>
</evidence>
<evidence type="ECO:0000256" key="2">
    <source>
        <dbReference type="SAM" id="MobiDB-lite"/>
    </source>
</evidence>
<comment type="caution">
    <text evidence="3">The sequence shown here is derived from an EMBL/GenBank/DDBJ whole genome shotgun (WGS) entry which is preliminary data.</text>
</comment>
<protein>
    <recommendedName>
        <fullName evidence="5">Transposase</fullName>
    </recommendedName>
</protein>
<sequence>MACSTITVEELEEIRLSYDIPASVTLRAPGLEERADDPPEGFVAIYEPAMYQSLCLSMHQFFHEVIAEAGGSLTPTEFESIYQSCRSAGWYNVSPRPGQKWGTVTDSPNKVHNWKERFFFIGGDWEFIPEDLLPHVSIPRRFEELDNGKPPIPKRDQGELRSKWEEVRALRSDFRSLSNMLKNNNLLASCGLMAFRFKGVLALRLARPASGKGSSAQALRHEVFGPSQEVQDTTPSSTIPPPPSKVQATIHSPPPSSSNLHIDSTPPKDKRKRVVEGVCEAPTQKKKALTTVERLMSAFESFDAEEAKSKKLFEDLKAMGLEKRRAAEASREHAKEALKLAKDRTLVAETVIATANSSLGVVVADKKKSLATVKLELEKVRAERKNAEAKAVEAYQDVFMDTPEYQDLAQRLMTIGKEQLVEWIMETHPEYDISFLRKAPTEAPVPEAIPDDNPDKPHHLLRRKAHHVPTLNESAGHLN</sequence>
<proteinExistence type="predicted"/>
<name>A0ABD1QEA5_9LAMI</name>
<dbReference type="Proteomes" id="UP001604336">
    <property type="component" value="Unassembled WGS sequence"/>
</dbReference>
<keyword evidence="1" id="KW-0175">Coiled coil</keyword>
<evidence type="ECO:0000313" key="4">
    <source>
        <dbReference type="Proteomes" id="UP001604336"/>
    </source>
</evidence>
<reference evidence="4" key="1">
    <citation type="submission" date="2024-07" db="EMBL/GenBank/DDBJ databases">
        <title>Two chromosome-level genome assemblies of Korean endemic species Abeliophyllum distichum and Forsythia ovata (Oleaceae).</title>
        <authorList>
            <person name="Jang H."/>
        </authorList>
    </citation>
    <scope>NUCLEOTIDE SEQUENCE [LARGE SCALE GENOMIC DNA]</scope>
</reference>
<organism evidence="3 4">
    <name type="scientific">Abeliophyllum distichum</name>
    <dbReference type="NCBI Taxonomy" id="126358"/>
    <lineage>
        <taxon>Eukaryota</taxon>
        <taxon>Viridiplantae</taxon>
        <taxon>Streptophyta</taxon>
        <taxon>Embryophyta</taxon>
        <taxon>Tracheophyta</taxon>
        <taxon>Spermatophyta</taxon>
        <taxon>Magnoliopsida</taxon>
        <taxon>eudicotyledons</taxon>
        <taxon>Gunneridae</taxon>
        <taxon>Pentapetalae</taxon>
        <taxon>asterids</taxon>
        <taxon>lamiids</taxon>
        <taxon>Lamiales</taxon>
        <taxon>Oleaceae</taxon>
        <taxon>Forsythieae</taxon>
        <taxon>Abeliophyllum</taxon>
    </lineage>
</organism>
<dbReference type="AlphaFoldDB" id="A0ABD1QEA5"/>